<keyword evidence="1" id="KW-0479">Metal-binding</keyword>
<dbReference type="CDD" id="cd12148">
    <property type="entry name" value="fungal_TF_MHR"/>
    <property type="match status" value="1"/>
</dbReference>
<accession>A0ABR3XA81</accession>
<dbReference type="PROSITE" id="PS50048">
    <property type="entry name" value="ZN2_CY6_FUNGAL_2"/>
    <property type="match status" value="1"/>
</dbReference>
<name>A0ABR3XA81_9EURO</name>
<dbReference type="Proteomes" id="UP001583193">
    <property type="component" value="Unassembled WGS sequence"/>
</dbReference>
<comment type="caution">
    <text evidence="9">The sequence shown here is derived from an EMBL/GenBank/DDBJ whole genome shotgun (WGS) entry which is preliminary data.</text>
</comment>
<organism evidence="9 10">
    <name type="scientific">Paecilomyces lecythidis</name>
    <dbReference type="NCBI Taxonomy" id="3004212"/>
    <lineage>
        <taxon>Eukaryota</taxon>
        <taxon>Fungi</taxon>
        <taxon>Dikarya</taxon>
        <taxon>Ascomycota</taxon>
        <taxon>Pezizomycotina</taxon>
        <taxon>Eurotiomycetes</taxon>
        <taxon>Eurotiomycetidae</taxon>
        <taxon>Eurotiales</taxon>
        <taxon>Thermoascaceae</taxon>
        <taxon>Paecilomyces</taxon>
    </lineage>
</organism>
<feature type="region of interest" description="Disordered" evidence="7">
    <location>
        <begin position="194"/>
        <end position="231"/>
    </location>
</feature>
<gene>
    <name evidence="9" type="ORF">Plec18167_006642</name>
</gene>
<dbReference type="PANTHER" id="PTHR31944">
    <property type="entry name" value="HEME-RESPONSIVE ZINC FINGER TRANSCRIPTION FACTOR HAP1"/>
    <property type="match status" value="1"/>
</dbReference>
<feature type="compositionally biased region" description="Polar residues" evidence="7">
    <location>
        <begin position="149"/>
        <end position="164"/>
    </location>
</feature>
<dbReference type="EMBL" id="JAVDPF010000024">
    <property type="protein sequence ID" value="KAL1872524.1"/>
    <property type="molecule type" value="Genomic_DNA"/>
</dbReference>
<dbReference type="CDD" id="cd00067">
    <property type="entry name" value="GAL4"/>
    <property type="match status" value="1"/>
</dbReference>
<evidence type="ECO:0000256" key="1">
    <source>
        <dbReference type="ARBA" id="ARBA00022723"/>
    </source>
</evidence>
<keyword evidence="5" id="KW-0804">Transcription</keyword>
<sequence length="727" mass="81340">MLEQLTENGSRVRARGVSRRLADTVSENPNTTKTAGKSPAALQGRLLSTQVGCLDTSDSMSASQEVMFRLSERPEAEPRPRKRRRRTMACTQCRSRKLKCDREYPTCGRCKKSKTPIKCTYEDGFLWQQPNTIPSSGFQDRGSTGADASHSSYVAAQRLTSSPDSEIGTAPGQHGFPEKKCYREKRDGFLETVLGQTIPPAPRQSKDDAAEVPRSTTASRPTGISHNATGMNGAMCASQPLNMENRVMARGKETRTRFNGGGIFANLMVQVGHVPSGIEGILLTGDQQFFELKTFIEGIKAANPNMVRLRQDMETLKRGHHKKKLNQPLLVPDVPTLVAMLPSREIVEELVDVYSTYIESTHRILHMPSFRQEINDFWEKRSNPSLISAPFLVQLMLVLACAWNLVDPDRLTDLGAATSKRYTALDYIVQADNWLEAMHIKRPDVVILRIHCLLLIAKNNQGIKRSRAWLTTGSLVKMAMLAGYHRDPDQWTGITVFNKEMRRRIWSTILELDLQVSIDRGMPPTLQASDYDTCPAANINDEELNADSTDLPPERPLTESTDTSFHVFLSQSLPLRLEACALMNGPRITCSYEDIQRIDCELTRALSSIPNWTATDPTDQKMVQKTMLWTAMLESKLCQCLLAIHTPFAVEAHREPMFVPSSRTRLEVAMTMLSRQQLLYETSTQLSLCHLTDAVSQACLSVCHHLYTTNLGYSKSGSLAVVIPYEC</sequence>
<dbReference type="InterPro" id="IPR001138">
    <property type="entry name" value="Zn2Cys6_DnaBD"/>
</dbReference>
<feature type="region of interest" description="Disordered" evidence="7">
    <location>
        <begin position="64"/>
        <end position="88"/>
    </location>
</feature>
<dbReference type="SMART" id="SM00066">
    <property type="entry name" value="GAL4"/>
    <property type="match status" value="1"/>
</dbReference>
<dbReference type="PROSITE" id="PS00463">
    <property type="entry name" value="ZN2_CY6_FUNGAL_1"/>
    <property type="match status" value="1"/>
</dbReference>
<proteinExistence type="predicted"/>
<evidence type="ECO:0000313" key="10">
    <source>
        <dbReference type="Proteomes" id="UP001583193"/>
    </source>
</evidence>
<evidence type="ECO:0000256" key="7">
    <source>
        <dbReference type="SAM" id="MobiDB-lite"/>
    </source>
</evidence>
<reference evidence="9 10" key="1">
    <citation type="journal article" date="2024" name="IMA Fungus">
        <title>IMA Genome - F19 : A genome assembly and annotation guide to empower mycologists, including annotated draft genome sequences of Ceratocystis pirilliformis, Diaporthe australafricana, Fusarium ophioides, Paecilomyces lecythidis, and Sporothrix stenoceras.</title>
        <authorList>
            <person name="Aylward J."/>
            <person name="Wilson A.M."/>
            <person name="Visagie C.M."/>
            <person name="Spraker J."/>
            <person name="Barnes I."/>
            <person name="Buitendag C."/>
            <person name="Ceriani C."/>
            <person name="Del Mar Angel L."/>
            <person name="du Plessis D."/>
            <person name="Fuchs T."/>
            <person name="Gasser K."/>
            <person name="Kramer D."/>
            <person name="Li W."/>
            <person name="Munsamy K."/>
            <person name="Piso A."/>
            <person name="Price J.L."/>
            <person name="Sonnekus B."/>
            <person name="Thomas C."/>
            <person name="van der Nest A."/>
            <person name="van Dijk A."/>
            <person name="van Heerden A."/>
            <person name="van Vuuren N."/>
            <person name="Yilmaz N."/>
            <person name="Duong T.A."/>
            <person name="van der Merwe N.A."/>
            <person name="Wingfield M.J."/>
            <person name="Wingfield B.D."/>
        </authorList>
    </citation>
    <scope>NUCLEOTIDE SEQUENCE [LARGE SCALE GENOMIC DNA]</scope>
    <source>
        <strain evidence="9 10">CMW 18167</strain>
    </source>
</reference>
<evidence type="ECO:0000256" key="6">
    <source>
        <dbReference type="ARBA" id="ARBA00023242"/>
    </source>
</evidence>
<dbReference type="Pfam" id="PF04082">
    <property type="entry name" value="Fungal_trans"/>
    <property type="match status" value="1"/>
</dbReference>
<feature type="compositionally biased region" description="Basic and acidic residues" evidence="7">
    <location>
        <begin position="70"/>
        <end position="79"/>
    </location>
</feature>
<feature type="region of interest" description="Disordered" evidence="7">
    <location>
        <begin position="130"/>
        <end position="179"/>
    </location>
</feature>
<evidence type="ECO:0000256" key="5">
    <source>
        <dbReference type="ARBA" id="ARBA00023163"/>
    </source>
</evidence>
<evidence type="ECO:0000313" key="9">
    <source>
        <dbReference type="EMBL" id="KAL1872524.1"/>
    </source>
</evidence>
<evidence type="ECO:0000256" key="2">
    <source>
        <dbReference type="ARBA" id="ARBA00022833"/>
    </source>
</evidence>
<keyword evidence="6" id="KW-0539">Nucleus</keyword>
<dbReference type="Pfam" id="PF00172">
    <property type="entry name" value="Zn_clus"/>
    <property type="match status" value="1"/>
</dbReference>
<evidence type="ECO:0000259" key="8">
    <source>
        <dbReference type="PROSITE" id="PS50048"/>
    </source>
</evidence>
<dbReference type="SUPFAM" id="SSF57701">
    <property type="entry name" value="Zn2/Cys6 DNA-binding domain"/>
    <property type="match status" value="1"/>
</dbReference>
<feature type="region of interest" description="Disordered" evidence="7">
    <location>
        <begin position="1"/>
        <end position="42"/>
    </location>
</feature>
<feature type="domain" description="Zn(2)-C6 fungal-type" evidence="8">
    <location>
        <begin position="89"/>
        <end position="121"/>
    </location>
</feature>
<dbReference type="InterPro" id="IPR051430">
    <property type="entry name" value="Fungal_TF_Env_Response"/>
</dbReference>
<keyword evidence="4" id="KW-0238">DNA-binding</keyword>
<evidence type="ECO:0000256" key="4">
    <source>
        <dbReference type="ARBA" id="ARBA00023125"/>
    </source>
</evidence>
<feature type="compositionally biased region" description="Polar residues" evidence="7">
    <location>
        <begin position="214"/>
        <end position="230"/>
    </location>
</feature>
<evidence type="ECO:0000256" key="3">
    <source>
        <dbReference type="ARBA" id="ARBA00023015"/>
    </source>
</evidence>
<feature type="compositionally biased region" description="Polar residues" evidence="7">
    <location>
        <begin position="25"/>
        <end position="35"/>
    </location>
</feature>
<keyword evidence="10" id="KW-1185">Reference proteome</keyword>
<feature type="compositionally biased region" description="Polar residues" evidence="7">
    <location>
        <begin position="130"/>
        <end position="142"/>
    </location>
</feature>
<dbReference type="SMART" id="SM00906">
    <property type="entry name" value="Fungal_trans"/>
    <property type="match status" value="1"/>
</dbReference>
<dbReference type="PANTHER" id="PTHR31944:SF130">
    <property type="entry name" value="ZN(II)2CYS6 TRANSCRIPTION FACTO (EUROFUNG)"/>
    <property type="match status" value="1"/>
</dbReference>
<dbReference type="Gene3D" id="4.10.240.10">
    <property type="entry name" value="Zn(2)-C6 fungal-type DNA-binding domain"/>
    <property type="match status" value="1"/>
</dbReference>
<keyword evidence="2" id="KW-0862">Zinc</keyword>
<protein>
    <recommendedName>
        <fullName evidence="8">Zn(2)-C6 fungal-type domain-containing protein</fullName>
    </recommendedName>
</protein>
<keyword evidence="3" id="KW-0805">Transcription regulation</keyword>
<dbReference type="InterPro" id="IPR007219">
    <property type="entry name" value="XnlR_reg_dom"/>
</dbReference>
<dbReference type="InterPro" id="IPR036864">
    <property type="entry name" value="Zn2-C6_fun-type_DNA-bd_sf"/>
</dbReference>